<dbReference type="Proteomes" id="UP001159428">
    <property type="component" value="Unassembled WGS sequence"/>
</dbReference>
<protein>
    <submittedName>
        <fullName evidence="1">Uncharacterized protein</fullName>
    </submittedName>
</protein>
<feature type="non-terminal residue" evidence="1">
    <location>
        <position position="77"/>
    </location>
</feature>
<accession>A0AAU9XYQ3</accession>
<name>A0AAU9XYQ3_9CNID</name>
<organism evidence="1 2">
    <name type="scientific">Pocillopora meandrina</name>
    <dbReference type="NCBI Taxonomy" id="46732"/>
    <lineage>
        <taxon>Eukaryota</taxon>
        <taxon>Metazoa</taxon>
        <taxon>Cnidaria</taxon>
        <taxon>Anthozoa</taxon>
        <taxon>Hexacorallia</taxon>
        <taxon>Scleractinia</taxon>
        <taxon>Astrocoeniina</taxon>
        <taxon>Pocilloporidae</taxon>
        <taxon>Pocillopora</taxon>
    </lineage>
</organism>
<comment type="caution">
    <text evidence="1">The sequence shown here is derived from an EMBL/GenBank/DDBJ whole genome shotgun (WGS) entry which is preliminary data.</text>
</comment>
<dbReference type="AlphaFoldDB" id="A0AAU9XYQ3"/>
<dbReference type="EMBL" id="CALNXJ010000081">
    <property type="protein sequence ID" value="CAH3161767.1"/>
    <property type="molecule type" value="Genomic_DNA"/>
</dbReference>
<keyword evidence="2" id="KW-1185">Reference proteome</keyword>
<gene>
    <name evidence="1" type="ORF">PMEA_00033920</name>
</gene>
<evidence type="ECO:0000313" key="2">
    <source>
        <dbReference type="Proteomes" id="UP001159428"/>
    </source>
</evidence>
<sequence length="77" mass="9180">MRFQDIELSQADWHDGPRTLSEGVHVQVKTRVLALDQLKEDLVENFRQWRPTRQRTREKLEELASKLQEQHIRGSKS</sequence>
<proteinExistence type="predicted"/>
<reference evidence="1 2" key="1">
    <citation type="submission" date="2022-05" db="EMBL/GenBank/DDBJ databases">
        <authorList>
            <consortium name="Genoscope - CEA"/>
            <person name="William W."/>
        </authorList>
    </citation>
    <scope>NUCLEOTIDE SEQUENCE [LARGE SCALE GENOMIC DNA]</scope>
</reference>
<evidence type="ECO:0000313" key="1">
    <source>
        <dbReference type="EMBL" id="CAH3161767.1"/>
    </source>
</evidence>